<dbReference type="GO" id="GO:0016757">
    <property type="term" value="F:glycosyltransferase activity"/>
    <property type="evidence" value="ECO:0007669"/>
    <property type="project" value="InterPro"/>
</dbReference>
<comment type="caution">
    <text evidence="2">The sequence shown here is derived from an EMBL/GenBank/DDBJ whole genome shotgun (WGS) entry which is preliminary data.</text>
</comment>
<dbReference type="SUPFAM" id="SSF53756">
    <property type="entry name" value="UDP-Glycosyltransferase/glycogen phosphorylase"/>
    <property type="match status" value="1"/>
</dbReference>
<name>A0A520LU48_9GAMM</name>
<evidence type="ECO:0000313" key="2">
    <source>
        <dbReference type="EMBL" id="RZO12507.1"/>
    </source>
</evidence>
<dbReference type="CDD" id="cd03801">
    <property type="entry name" value="GT4_PimA-like"/>
    <property type="match status" value="1"/>
</dbReference>
<dbReference type="InterPro" id="IPR001296">
    <property type="entry name" value="Glyco_trans_1"/>
</dbReference>
<evidence type="ECO:0000313" key="3">
    <source>
        <dbReference type="Proteomes" id="UP000319023"/>
    </source>
</evidence>
<reference evidence="2 3" key="1">
    <citation type="submission" date="2019-02" db="EMBL/GenBank/DDBJ databases">
        <title>Prokaryotic population dynamics and viral predation in marine succession experiment using metagenomics: the confinement effect.</title>
        <authorList>
            <person name="Haro-Moreno J.M."/>
            <person name="Rodriguez-Valera F."/>
            <person name="Lopez-Perez M."/>
        </authorList>
    </citation>
    <scope>NUCLEOTIDE SEQUENCE [LARGE SCALE GENOMIC DNA]</scope>
    <source>
        <strain evidence="2">MED-G168</strain>
    </source>
</reference>
<organism evidence="2 3">
    <name type="scientific">SAR86 cluster bacterium</name>
    <dbReference type="NCBI Taxonomy" id="2030880"/>
    <lineage>
        <taxon>Bacteria</taxon>
        <taxon>Pseudomonadati</taxon>
        <taxon>Pseudomonadota</taxon>
        <taxon>Gammaproteobacteria</taxon>
        <taxon>SAR86 cluster</taxon>
    </lineage>
</organism>
<keyword evidence="2" id="KW-0808">Transferase</keyword>
<protein>
    <submittedName>
        <fullName evidence="2">Glycosyltransferase</fullName>
    </submittedName>
</protein>
<evidence type="ECO:0000259" key="1">
    <source>
        <dbReference type="Pfam" id="PF00534"/>
    </source>
</evidence>
<dbReference type="GO" id="GO:1901135">
    <property type="term" value="P:carbohydrate derivative metabolic process"/>
    <property type="evidence" value="ECO:0007669"/>
    <property type="project" value="UniProtKB-ARBA"/>
</dbReference>
<dbReference type="EMBL" id="SHBN01000002">
    <property type="protein sequence ID" value="RZO12507.1"/>
    <property type="molecule type" value="Genomic_DNA"/>
</dbReference>
<proteinExistence type="predicted"/>
<dbReference type="Proteomes" id="UP000319023">
    <property type="component" value="Unassembled WGS sequence"/>
</dbReference>
<dbReference type="Gene3D" id="3.40.50.2000">
    <property type="entry name" value="Glycogen Phosphorylase B"/>
    <property type="match status" value="2"/>
</dbReference>
<dbReference type="Pfam" id="PF00534">
    <property type="entry name" value="Glycos_transf_1"/>
    <property type="match status" value="1"/>
</dbReference>
<feature type="domain" description="Glycosyl transferase family 1" evidence="1">
    <location>
        <begin position="156"/>
        <end position="284"/>
    </location>
</feature>
<gene>
    <name evidence="2" type="ORF">EVB01_00240</name>
</gene>
<dbReference type="AlphaFoldDB" id="A0A520LU48"/>
<accession>A0A520LU48</accession>
<dbReference type="PANTHER" id="PTHR12526">
    <property type="entry name" value="GLYCOSYLTRANSFERASE"/>
    <property type="match status" value="1"/>
</dbReference>
<sequence>MKIAHLVSSQIFAGIEQHVYELSSFMSDVSDQVIICDESIHHHMGRMKTQSLDIGSRYSPLNTYKLIKFLNQNNVSILHCHGAKASTIGKGVKIFSNIKVVSTIHGHKKNNNAFTNLDAVIGVNKLLIENIPKGTYIPNWFNPSHAGERSSRTGPIIAIGRLEPVKGFNQLIKSWINIQEDLEIIGSGPEEQNLHQLIHDLNLSDRIKIVTNCDYSSIEKKYKTTSGLIVSSHREGGPRVVLEAINHEIPVLGSKVGIISDLIPNECLSEPGNQESLQALLEEMVPLLAQLNMEGIKAALIENYSITSAAKKTKEIYEALLRAN</sequence>